<reference evidence="1" key="1">
    <citation type="submission" date="2022-07" db="EMBL/GenBank/DDBJ databases">
        <authorList>
            <person name="Otstavnykh N."/>
            <person name="Isaeva M."/>
            <person name="Bystritskaya E."/>
        </authorList>
    </citation>
    <scope>NUCLEOTIDE SEQUENCE</scope>
    <source>
        <strain evidence="1">10Alg 79</strain>
    </source>
</reference>
<evidence type="ECO:0000313" key="2">
    <source>
        <dbReference type="Proteomes" id="UP001227162"/>
    </source>
</evidence>
<gene>
    <name evidence="1" type="ORF">NOI20_03985</name>
</gene>
<dbReference type="Proteomes" id="UP001227162">
    <property type="component" value="Unassembled WGS sequence"/>
</dbReference>
<name>A0AAJ1X494_9RHOB</name>
<evidence type="ECO:0000313" key="1">
    <source>
        <dbReference type="EMBL" id="MDQ2093261.1"/>
    </source>
</evidence>
<keyword evidence="2" id="KW-1185">Reference proteome</keyword>
<dbReference type="EMBL" id="JANFFA010000001">
    <property type="protein sequence ID" value="MDQ2093261.1"/>
    <property type="molecule type" value="Genomic_DNA"/>
</dbReference>
<proteinExistence type="predicted"/>
<comment type="caution">
    <text evidence="1">The sequence shown here is derived from an EMBL/GenBank/DDBJ whole genome shotgun (WGS) entry which is preliminary data.</text>
</comment>
<dbReference type="AlphaFoldDB" id="A0AAJ1X494"/>
<sequence length="139" mass="15338">MWGPVIRKRDALVALGFALAMQPIAGHAASDADLAREAARAVKVLKPQEGKRTSAGQLRRVWSKGKILGYDFTALAPEMQKPGAAREGLKKAYPKIMTDLYCRKGSSSRAFIQRGGEVQLSTYDRKNRLIHAARLTKCR</sequence>
<protein>
    <submittedName>
        <fullName evidence="1">Uncharacterized protein</fullName>
    </submittedName>
</protein>
<reference evidence="1" key="2">
    <citation type="submission" date="2023-04" db="EMBL/GenBank/DDBJ databases">
        <title>'Rhodoalgimonas zhirmunskyi' gen. nov., isolated from a red alga.</title>
        <authorList>
            <person name="Nedashkovskaya O.I."/>
            <person name="Otstavnykh N.Y."/>
            <person name="Bystritskaya E.P."/>
            <person name="Balabanova L.A."/>
            <person name="Isaeva M.P."/>
        </authorList>
    </citation>
    <scope>NUCLEOTIDE SEQUENCE</scope>
    <source>
        <strain evidence="1">10Alg 79</strain>
    </source>
</reference>
<organism evidence="1 2">
    <name type="scientific">Rhodalgimonas zhirmunskyi</name>
    <dbReference type="NCBI Taxonomy" id="2964767"/>
    <lineage>
        <taxon>Bacteria</taxon>
        <taxon>Pseudomonadati</taxon>
        <taxon>Pseudomonadota</taxon>
        <taxon>Alphaproteobacteria</taxon>
        <taxon>Rhodobacterales</taxon>
        <taxon>Roseobacteraceae</taxon>
        <taxon>Rhodalgimonas</taxon>
    </lineage>
</organism>
<accession>A0AAJ1X494</accession>
<dbReference type="RefSeq" id="WP_317624856.1">
    <property type="nucleotide sequence ID" value="NZ_JANFFA010000001.1"/>
</dbReference>